<dbReference type="Pfam" id="PF01381">
    <property type="entry name" value="HTH_3"/>
    <property type="match status" value="1"/>
</dbReference>
<evidence type="ECO:0000259" key="1">
    <source>
        <dbReference type="PROSITE" id="PS50943"/>
    </source>
</evidence>
<dbReference type="InterPro" id="IPR010982">
    <property type="entry name" value="Lambda_DNA-bd_dom_sf"/>
</dbReference>
<dbReference type="SUPFAM" id="SSF47413">
    <property type="entry name" value="lambda repressor-like DNA-binding domains"/>
    <property type="match status" value="1"/>
</dbReference>
<dbReference type="GO" id="GO:0003677">
    <property type="term" value="F:DNA binding"/>
    <property type="evidence" value="ECO:0007669"/>
    <property type="project" value="InterPro"/>
</dbReference>
<dbReference type="PROSITE" id="PS50943">
    <property type="entry name" value="HTH_CROC1"/>
    <property type="match status" value="1"/>
</dbReference>
<accession>A0AAX4J780</accession>
<organism evidence="2 3">
    <name type="scientific">Staphylococcus phage CF5</name>
    <dbReference type="NCBI Taxonomy" id="3113739"/>
    <lineage>
        <taxon>Viruses</taxon>
        <taxon>Duplodnaviria</taxon>
        <taxon>Heunggongvirae</taxon>
        <taxon>Uroviricota</taxon>
        <taxon>Caudoviricetes</taxon>
        <taxon>Herelleviridae</taxon>
        <taxon>Twortvirinae</taxon>
        <taxon>Silviavirus</taxon>
    </lineage>
</organism>
<gene>
    <name evidence="2" type="ORF">CF5_0056</name>
</gene>
<name>A0AAX4J780_9CAUD</name>
<dbReference type="Proteomes" id="UP001432109">
    <property type="component" value="Segment"/>
</dbReference>
<dbReference type="InterPro" id="IPR001387">
    <property type="entry name" value="Cro/C1-type_HTH"/>
</dbReference>
<reference evidence="2" key="1">
    <citation type="submission" date="2023-12" db="EMBL/GenBank/DDBJ databases">
        <title>Isolation and Characterisation of Novel Lytic Bacteriophages for therapeutic applications in Prosthetic Joint Infections.</title>
        <authorList>
            <person name="Burton N."/>
            <person name="Melo L.D.R."/>
            <person name="Pearce B."/>
            <person name="Tadesse M.D."/>
            <person name="Vryonis E."/>
            <person name="Sagona A."/>
        </authorList>
    </citation>
    <scope>NUCLEOTIDE SEQUENCE</scope>
</reference>
<dbReference type="CDD" id="cd00093">
    <property type="entry name" value="HTH_XRE"/>
    <property type="match status" value="1"/>
</dbReference>
<protein>
    <submittedName>
        <fullName evidence="2">Helix-turn-helix transcriptional regulator</fullName>
    </submittedName>
</protein>
<evidence type="ECO:0000313" key="2">
    <source>
        <dbReference type="EMBL" id="WRW34743.1"/>
    </source>
</evidence>
<feature type="domain" description="HTH cro/C1-type" evidence="1">
    <location>
        <begin position="13"/>
        <end position="67"/>
    </location>
</feature>
<dbReference type="EMBL" id="PP034390">
    <property type="protein sequence ID" value="WRW34743.1"/>
    <property type="molecule type" value="Genomic_DNA"/>
</dbReference>
<sequence length="78" mass="9201">MVENKEEYKPLNLKKVREEQGHTLRSLASEIGVHYSLISYWEFGKKKPRSANLMRLEKALNTPGQELFKELEEDHDNE</sequence>
<proteinExistence type="predicted"/>
<dbReference type="Gene3D" id="1.10.260.40">
    <property type="entry name" value="lambda repressor-like DNA-binding domains"/>
    <property type="match status" value="1"/>
</dbReference>
<dbReference type="SMART" id="SM00530">
    <property type="entry name" value="HTH_XRE"/>
    <property type="match status" value="1"/>
</dbReference>
<evidence type="ECO:0000313" key="3">
    <source>
        <dbReference type="Proteomes" id="UP001432109"/>
    </source>
</evidence>